<dbReference type="SUPFAM" id="SSF53098">
    <property type="entry name" value="Ribonuclease H-like"/>
    <property type="match status" value="1"/>
</dbReference>
<dbReference type="GO" id="GO:0005634">
    <property type="term" value="C:nucleus"/>
    <property type="evidence" value="ECO:0007669"/>
    <property type="project" value="UniProtKB-ARBA"/>
</dbReference>
<protein>
    <recommendedName>
        <fullName evidence="3">Integrase catalytic domain-containing protein</fullName>
    </recommendedName>
</protein>
<reference evidence="5" key="2">
    <citation type="journal article" date="2019" name="IMA Fungus">
        <title>Genome sequencing and comparison of five Tilletia species to identify candidate genes for the detection of regulated species infecting wheat.</title>
        <authorList>
            <person name="Nguyen H.D.T."/>
            <person name="Sultana T."/>
            <person name="Kesanakurti P."/>
            <person name="Hambleton S."/>
        </authorList>
    </citation>
    <scope>NUCLEOTIDE SEQUENCE</scope>
    <source>
        <strain evidence="5">DAOMC 238032</strain>
    </source>
</reference>
<dbReference type="EMBL" id="CAJHJG010001237">
    <property type="protein sequence ID" value="CAD6910507.1"/>
    <property type="molecule type" value="Genomic_DNA"/>
</dbReference>
<evidence type="ECO:0000313" key="5">
    <source>
        <dbReference type="EMBL" id="KAE8237343.1"/>
    </source>
</evidence>
<feature type="region of interest" description="Disordered" evidence="2">
    <location>
        <begin position="388"/>
        <end position="407"/>
    </location>
</feature>
<reference evidence="5" key="1">
    <citation type="submission" date="2016-04" db="EMBL/GenBank/DDBJ databases">
        <authorList>
            <person name="Nguyen H.D."/>
            <person name="Kesanakurti P."/>
            <person name="Cullis J."/>
            <person name="Levesque C.A."/>
            <person name="Hambleton S."/>
        </authorList>
    </citation>
    <scope>NUCLEOTIDE SEQUENCE</scope>
    <source>
        <strain evidence="5">DAOMC 238032</strain>
    </source>
</reference>
<dbReference type="AlphaFoldDB" id="A0A177T3S5"/>
<dbReference type="PANTHER" id="PTHR37984:SF5">
    <property type="entry name" value="PROTEIN NYNRIN-LIKE"/>
    <property type="match status" value="1"/>
</dbReference>
<dbReference type="GO" id="GO:0003723">
    <property type="term" value="F:RNA binding"/>
    <property type="evidence" value="ECO:0007669"/>
    <property type="project" value="UniProtKB-KW"/>
</dbReference>
<feature type="domain" description="Integrase catalytic" evidence="3">
    <location>
        <begin position="1"/>
        <end position="149"/>
    </location>
</feature>
<dbReference type="InterPro" id="IPR036397">
    <property type="entry name" value="RNaseH_sf"/>
</dbReference>
<accession>A0A177T3S5</accession>
<dbReference type="GO" id="GO:0015074">
    <property type="term" value="P:DNA integration"/>
    <property type="evidence" value="ECO:0007669"/>
    <property type="project" value="InterPro"/>
</dbReference>
<dbReference type="EMBL" id="LWDD02003359">
    <property type="protein sequence ID" value="KAE8237343.1"/>
    <property type="molecule type" value="Genomic_DNA"/>
</dbReference>
<dbReference type="InterPro" id="IPR012337">
    <property type="entry name" value="RNaseH-like_sf"/>
</dbReference>
<dbReference type="InterPro" id="IPR001584">
    <property type="entry name" value="Integrase_cat-core"/>
</dbReference>
<dbReference type="PROSITE" id="PS50994">
    <property type="entry name" value="INTEGRASE"/>
    <property type="match status" value="1"/>
</dbReference>
<evidence type="ECO:0000259" key="3">
    <source>
        <dbReference type="PROSITE" id="PS50994"/>
    </source>
</evidence>
<comment type="caution">
    <text evidence="5">The sequence shown here is derived from an EMBL/GenBank/DDBJ whole genome shotgun (WGS) entry which is preliminary data.</text>
</comment>
<dbReference type="InterPro" id="IPR050951">
    <property type="entry name" value="Retrovirus_Pol_polyprotein"/>
</dbReference>
<name>A0A177T3S5_9BASI</name>
<proteinExistence type="predicted"/>
<sequence>MDIVDLGQGVGPKRYLVVARDAFTGWPEARLLGDKSASSVRAFLEEDVLSRYGGIIRTILTDNGTENAGETTWLIKHLGFNHAYSTPYNPEGNTEVERGHGPLVEGILKASYDDRSNTASYLPYVLWADRITTRRTTSASPFELVYGMEPVIPMDVELATFVLFDWDTITTPAELIAARTRQLKRRMDDLHLAKLRLEHSRLQGRTYADSRNAHLLREPLPAGTLVIVSNPTHDQRAQDRWLGPYRVERQLPGGSYALREVDGTRMSRTYAAKHVKRYFSRPVPSAAGVVDSPPSVPNHVEQRISATSDIDGSGTHIETVPPAPSSSTSPMVPLRLPRARITRPALPHRDIPPTVTMYPQFTPYILDNGISFPPSAPNMQPTANQYNPYLQGRIPPSRFPSDLAGQY</sequence>
<dbReference type="Gene3D" id="3.30.420.10">
    <property type="entry name" value="Ribonuclease H-like superfamily/Ribonuclease H"/>
    <property type="match status" value="1"/>
</dbReference>
<gene>
    <name evidence="5" type="ORF">A4X03_0g9149</name>
    <name evidence="4" type="ORF">JKIAZH3_G2978</name>
</gene>
<evidence type="ECO:0000313" key="7">
    <source>
        <dbReference type="Proteomes" id="UP000836402"/>
    </source>
</evidence>
<dbReference type="Proteomes" id="UP000836402">
    <property type="component" value="Unassembled WGS sequence"/>
</dbReference>
<evidence type="ECO:0000256" key="2">
    <source>
        <dbReference type="SAM" id="MobiDB-lite"/>
    </source>
</evidence>
<dbReference type="Proteomes" id="UP000077671">
    <property type="component" value="Unassembled WGS sequence"/>
</dbReference>
<keyword evidence="7" id="KW-1185">Reference proteome</keyword>
<evidence type="ECO:0000313" key="6">
    <source>
        <dbReference type="Proteomes" id="UP000077671"/>
    </source>
</evidence>
<dbReference type="Pfam" id="PF00665">
    <property type="entry name" value="rve"/>
    <property type="match status" value="1"/>
</dbReference>
<organism evidence="5 6">
    <name type="scientific">Tilletia caries</name>
    <name type="common">wheat bunt fungus</name>
    <dbReference type="NCBI Taxonomy" id="13290"/>
    <lineage>
        <taxon>Eukaryota</taxon>
        <taxon>Fungi</taxon>
        <taxon>Dikarya</taxon>
        <taxon>Basidiomycota</taxon>
        <taxon>Ustilaginomycotina</taxon>
        <taxon>Exobasidiomycetes</taxon>
        <taxon>Tilletiales</taxon>
        <taxon>Tilletiaceae</taxon>
        <taxon>Tilletia</taxon>
    </lineage>
</organism>
<evidence type="ECO:0000313" key="4">
    <source>
        <dbReference type="EMBL" id="CAD6910507.1"/>
    </source>
</evidence>
<keyword evidence="1" id="KW-0694">RNA-binding</keyword>
<evidence type="ECO:0000256" key="1">
    <source>
        <dbReference type="ARBA" id="ARBA00022884"/>
    </source>
</evidence>
<dbReference type="PANTHER" id="PTHR37984">
    <property type="entry name" value="PROTEIN CBG26694"/>
    <property type="match status" value="1"/>
</dbReference>
<feature type="region of interest" description="Disordered" evidence="2">
    <location>
        <begin position="309"/>
        <end position="332"/>
    </location>
</feature>
<reference evidence="4" key="3">
    <citation type="submission" date="2020-10" db="EMBL/GenBank/DDBJ databases">
        <authorList>
            <person name="Sedaghatjoo S."/>
        </authorList>
    </citation>
    <scope>NUCLEOTIDE SEQUENCE</scope>
    <source>
        <strain evidence="4">AZH3</strain>
    </source>
</reference>